<evidence type="ECO:0000313" key="16">
    <source>
        <dbReference type="EMBL" id="KAH9426127.1"/>
    </source>
</evidence>
<evidence type="ECO:0000256" key="2">
    <source>
        <dbReference type="ARBA" id="ARBA00008685"/>
    </source>
</evidence>
<evidence type="ECO:0000256" key="7">
    <source>
        <dbReference type="ARBA" id="ARBA00023136"/>
    </source>
</evidence>
<evidence type="ECO:0000256" key="9">
    <source>
        <dbReference type="ARBA" id="ARBA00023180"/>
    </source>
</evidence>
<dbReference type="Gene3D" id="3.40.190.10">
    <property type="entry name" value="Periplasmic binding protein-like II"/>
    <property type="match status" value="2"/>
</dbReference>
<dbReference type="SUPFAM" id="SSF53850">
    <property type="entry name" value="Periplasmic binding protein-like II"/>
    <property type="match status" value="1"/>
</dbReference>
<feature type="compositionally biased region" description="Pro residues" evidence="12">
    <location>
        <begin position="316"/>
        <end position="325"/>
    </location>
</feature>
<evidence type="ECO:0000256" key="13">
    <source>
        <dbReference type="SAM" id="Phobius"/>
    </source>
</evidence>
<comment type="similarity">
    <text evidence="2">Belongs to the glutamate-gated ion channel (TC 1.A.10.1) family.</text>
</comment>
<dbReference type="InterPro" id="IPR019594">
    <property type="entry name" value="Glu/Gly-bd"/>
</dbReference>
<keyword evidence="17" id="KW-1185">Reference proteome</keyword>
<keyword evidence="3" id="KW-0813">Transport</keyword>
<evidence type="ECO:0000256" key="12">
    <source>
        <dbReference type="SAM" id="MobiDB-lite"/>
    </source>
</evidence>
<feature type="transmembrane region" description="Helical" evidence="13">
    <location>
        <begin position="12"/>
        <end position="29"/>
    </location>
</feature>
<evidence type="ECO:0000256" key="10">
    <source>
        <dbReference type="ARBA" id="ARBA00023286"/>
    </source>
</evidence>
<keyword evidence="7 13" id="KW-0472">Membrane</keyword>
<organism evidence="16 17">
    <name type="scientific">Dermatophagoides pteronyssinus</name>
    <name type="common">European house dust mite</name>
    <dbReference type="NCBI Taxonomy" id="6956"/>
    <lineage>
        <taxon>Eukaryota</taxon>
        <taxon>Metazoa</taxon>
        <taxon>Ecdysozoa</taxon>
        <taxon>Arthropoda</taxon>
        <taxon>Chelicerata</taxon>
        <taxon>Arachnida</taxon>
        <taxon>Acari</taxon>
        <taxon>Acariformes</taxon>
        <taxon>Sarcoptiformes</taxon>
        <taxon>Astigmata</taxon>
        <taxon>Psoroptidia</taxon>
        <taxon>Analgoidea</taxon>
        <taxon>Pyroglyphidae</taxon>
        <taxon>Dermatophagoidinae</taxon>
        <taxon>Dermatophagoides</taxon>
    </lineage>
</organism>
<feature type="domain" description="Ionotropic glutamate receptor L-glutamate and glycine-binding" evidence="15">
    <location>
        <begin position="53"/>
        <end position="109"/>
    </location>
</feature>
<protein>
    <recommendedName>
        <fullName evidence="18">Glutamate receptor ionotropic, kainate 2-like</fullName>
    </recommendedName>
</protein>
<feature type="non-terminal residue" evidence="16">
    <location>
        <position position="1"/>
    </location>
</feature>
<dbReference type="InterPro" id="IPR015683">
    <property type="entry name" value="Ionotropic_Glu_rcpt"/>
</dbReference>
<proteinExistence type="inferred from homology"/>
<dbReference type="InterPro" id="IPR001320">
    <property type="entry name" value="Iontro_rcpt_C"/>
</dbReference>
<keyword evidence="10" id="KW-1071">Ligand-gated ion channel</keyword>
<evidence type="ECO:0000259" key="15">
    <source>
        <dbReference type="SMART" id="SM00918"/>
    </source>
</evidence>
<evidence type="ECO:0000256" key="8">
    <source>
        <dbReference type="ARBA" id="ARBA00023170"/>
    </source>
</evidence>
<accession>A0ABQ8JU97</accession>
<dbReference type="EMBL" id="NJHN03000012">
    <property type="protein sequence ID" value="KAH9426127.1"/>
    <property type="molecule type" value="Genomic_DNA"/>
</dbReference>
<evidence type="ECO:0000313" key="17">
    <source>
        <dbReference type="Proteomes" id="UP000887458"/>
    </source>
</evidence>
<gene>
    <name evidence="16" type="ORF">DERP_007067</name>
</gene>
<dbReference type="SMART" id="SM00079">
    <property type="entry name" value="PBPe"/>
    <property type="match status" value="1"/>
</dbReference>
<evidence type="ECO:0000256" key="11">
    <source>
        <dbReference type="ARBA" id="ARBA00023303"/>
    </source>
</evidence>
<feature type="region of interest" description="Disordered" evidence="12">
    <location>
        <begin position="305"/>
        <end position="397"/>
    </location>
</feature>
<feature type="compositionally biased region" description="Low complexity" evidence="12">
    <location>
        <begin position="326"/>
        <end position="350"/>
    </location>
</feature>
<reference evidence="16 17" key="1">
    <citation type="journal article" date="2018" name="J. Allergy Clin. Immunol.">
        <title>High-quality assembly of Dermatophagoides pteronyssinus genome and transcriptome reveals a wide range of novel allergens.</title>
        <authorList>
            <person name="Liu X.Y."/>
            <person name="Yang K.Y."/>
            <person name="Wang M.Q."/>
            <person name="Kwok J.S."/>
            <person name="Zeng X."/>
            <person name="Yang Z."/>
            <person name="Xiao X.J."/>
            <person name="Lau C.P."/>
            <person name="Li Y."/>
            <person name="Huang Z.M."/>
            <person name="Ba J.G."/>
            <person name="Yim A.K."/>
            <person name="Ouyang C.Y."/>
            <person name="Ngai S.M."/>
            <person name="Chan T.F."/>
            <person name="Leung E.L."/>
            <person name="Liu L."/>
            <person name="Liu Z.G."/>
            <person name="Tsui S.K."/>
        </authorList>
    </citation>
    <scope>NUCLEOTIDE SEQUENCE [LARGE SCALE GENOMIC DNA]</scope>
    <source>
        <strain evidence="16">Derp</strain>
    </source>
</reference>
<dbReference type="CDD" id="cd13685">
    <property type="entry name" value="PBP2_iGluR_non_NMDA_like"/>
    <property type="match status" value="1"/>
</dbReference>
<keyword evidence="6" id="KW-0406">Ion transport</keyword>
<sequence>KKLRKMSCYRLIRMMMTIYLSIIMIILLPNKHERLILAKPTNLLKGVIIRNWPYADRFGQHYEGFAVDLLDLIAERVGFEYCLHQPLDGKYGSMNPDGTVNGMIGEVYTNEADFAAGDLEVTESRRKFVDFTEPFIENQLSAIISRDLNKSNQQQQFMSLQDLVQANDSQLNGPINFVVVRNSAIFDYLSRSQHPTAKKIYESIMNKSLLVDTANDGVDLVFRNPRYAFLVESTFAEDVIGQNCNLTMIMDRQSLFPRNFAIALVRGSPYLERFNQAIRELKNRGQVELLRQKYWTKICNEQGQQIRDDDIGSRLPSPPSSPPRSPLSWQDQRPRWPQQQQQPNSLQRYQYPQPLYDNRRQQQQQQPPYPQRNYLGNFRQPSDSRQFQSVEYPRQSS</sequence>
<keyword evidence="11" id="KW-0407">Ion channel</keyword>
<keyword evidence="4 13" id="KW-0812">Transmembrane</keyword>
<name>A0ABQ8JU97_DERPT</name>
<evidence type="ECO:0000259" key="14">
    <source>
        <dbReference type="SMART" id="SM00079"/>
    </source>
</evidence>
<comment type="caution">
    <text evidence="16">The sequence shown here is derived from an EMBL/GenBank/DDBJ whole genome shotgun (WGS) entry which is preliminary data.</text>
</comment>
<dbReference type="PANTHER" id="PTHR18966">
    <property type="entry name" value="IONOTROPIC GLUTAMATE RECEPTOR"/>
    <property type="match status" value="1"/>
</dbReference>
<evidence type="ECO:0000256" key="5">
    <source>
        <dbReference type="ARBA" id="ARBA00022989"/>
    </source>
</evidence>
<comment type="subcellular location">
    <subcellularLocation>
        <location evidence="1">Membrane</location>
        <topology evidence="1">Multi-pass membrane protein</topology>
    </subcellularLocation>
</comment>
<evidence type="ECO:0000256" key="4">
    <source>
        <dbReference type="ARBA" id="ARBA00022692"/>
    </source>
</evidence>
<keyword evidence="8" id="KW-0675">Receptor</keyword>
<feature type="domain" description="Ionotropic glutamate receptor C-terminal" evidence="14">
    <location>
        <begin position="43"/>
        <end position="297"/>
    </location>
</feature>
<evidence type="ECO:0008006" key="18">
    <source>
        <dbReference type="Google" id="ProtNLM"/>
    </source>
</evidence>
<feature type="compositionally biased region" description="Polar residues" evidence="12">
    <location>
        <begin position="379"/>
        <end position="397"/>
    </location>
</feature>
<dbReference type="SMART" id="SM00918">
    <property type="entry name" value="Lig_chan-Glu_bd"/>
    <property type="match status" value="1"/>
</dbReference>
<reference evidence="16 17" key="2">
    <citation type="journal article" date="2022" name="Mol. Biol. Evol.">
        <title>Comparative Genomics Reveals Insights into the Divergent Evolution of Astigmatic Mites and Household Pest Adaptations.</title>
        <authorList>
            <person name="Xiong Q."/>
            <person name="Wan A.T."/>
            <person name="Liu X."/>
            <person name="Fung C.S."/>
            <person name="Xiao X."/>
            <person name="Malainual N."/>
            <person name="Hou J."/>
            <person name="Wang L."/>
            <person name="Wang M."/>
            <person name="Yang K.Y."/>
            <person name="Cui Y."/>
            <person name="Leung E.L."/>
            <person name="Nong W."/>
            <person name="Shin S.K."/>
            <person name="Au S.W."/>
            <person name="Jeong K.Y."/>
            <person name="Chew F.T."/>
            <person name="Hui J.H."/>
            <person name="Leung T.F."/>
            <person name="Tungtrongchitr A."/>
            <person name="Zhong N."/>
            <person name="Liu Z."/>
            <person name="Tsui S.K."/>
        </authorList>
    </citation>
    <scope>NUCLEOTIDE SEQUENCE [LARGE SCALE GENOMIC DNA]</scope>
    <source>
        <strain evidence="16">Derp</strain>
    </source>
</reference>
<keyword evidence="5 13" id="KW-1133">Transmembrane helix</keyword>
<evidence type="ECO:0000256" key="3">
    <source>
        <dbReference type="ARBA" id="ARBA00022448"/>
    </source>
</evidence>
<dbReference type="Proteomes" id="UP000887458">
    <property type="component" value="Unassembled WGS sequence"/>
</dbReference>
<dbReference type="Pfam" id="PF10613">
    <property type="entry name" value="Lig_chan-Glu_bd"/>
    <property type="match status" value="1"/>
</dbReference>
<evidence type="ECO:0000256" key="6">
    <source>
        <dbReference type="ARBA" id="ARBA00023065"/>
    </source>
</evidence>
<evidence type="ECO:0000256" key="1">
    <source>
        <dbReference type="ARBA" id="ARBA00004141"/>
    </source>
</evidence>
<keyword evidence="9" id="KW-0325">Glycoprotein</keyword>